<evidence type="ECO:0000256" key="1">
    <source>
        <dbReference type="SAM" id="MobiDB-lite"/>
    </source>
</evidence>
<dbReference type="Proteomes" id="UP000046122">
    <property type="component" value="Unassembled WGS sequence"/>
</dbReference>
<dbReference type="AlphaFoldDB" id="A0A090G7J2"/>
<name>A0A090G7J2_MESPL</name>
<evidence type="ECO:0000313" key="2">
    <source>
        <dbReference type="EMBL" id="CDX58594.1"/>
    </source>
</evidence>
<evidence type="ECO:0000313" key="3">
    <source>
        <dbReference type="Proteomes" id="UP000046122"/>
    </source>
</evidence>
<proteinExistence type="predicted"/>
<feature type="region of interest" description="Disordered" evidence="1">
    <location>
        <begin position="1"/>
        <end position="27"/>
    </location>
</feature>
<accession>A0A090G7J2</accession>
<sequence>MARQNSTPSDRRQHAVPDNAVNDAFRRRGREVQDLRLFRGDRSGTPKGNRTPVTAVKGSLCTPIVFKLIHKYQ</sequence>
<dbReference type="EMBL" id="CCNE01000023">
    <property type="protein sequence ID" value="CDX58594.1"/>
    <property type="molecule type" value="Genomic_DNA"/>
</dbReference>
<protein>
    <submittedName>
        <fullName evidence="2">Uncharacterized protein</fullName>
    </submittedName>
</protein>
<reference evidence="2 3" key="1">
    <citation type="submission" date="2014-08" db="EMBL/GenBank/DDBJ databases">
        <authorList>
            <person name="Moulin Lionel"/>
        </authorList>
    </citation>
    <scope>NUCLEOTIDE SEQUENCE [LARGE SCALE GENOMIC DNA]</scope>
</reference>
<gene>
    <name evidence="2" type="ORF">MPL3365_30200</name>
</gene>
<organism evidence="2 3">
    <name type="scientific">Mesorhizobium plurifarium</name>
    <dbReference type="NCBI Taxonomy" id="69974"/>
    <lineage>
        <taxon>Bacteria</taxon>
        <taxon>Pseudomonadati</taxon>
        <taxon>Pseudomonadota</taxon>
        <taxon>Alphaproteobacteria</taxon>
        <taxon>Hyphomicrobiales</taxon>
        <taxon>Phyllobacteriaceae</taxon>
        <taxon>Mesorhizobium</taxon>
    </lineage>
</organism>